<dbReference type="EMBL" id="JAUCMV010000005">
    <property type="protein sequence ID" value="KAK0394613.1"/>
    <property type="molecule type" value="Genomic_DNA"/>
</dbReference>
<proteinExistence type="predicted"/>
<accession>A0AA39GW17</accession>
<feature type="compositionally biased region" description="Polar residues" evidence="1">
    <location>
        <begin position="1"/>
        <end position="10"/>
    </location>
</feature>
<feature type="compositionally biased region" description="Polar residues" evidence="1">
    <location>
        <begin position="36"/>
        <end position="59"/>
    </location>
</feature>
<sequence length="129" mass="14083">MSGTFFNNGTEVKPRGPPPRGPVPLRGINPMPVLMPQTNNHFGTFSSGTTASRVGSYSSEQQMPTFRPFMQMHAAGGQSPAQSLDPSTQLFPAMLKKVAGAKDDEELWVSAVSPEGKEYYYKTITRETN</sequence>
<dbReference type="AlphaFoldDB" id="A0AA39GW17"/>
<dbReference type="Gene3D" id="2.20.70.10">
    <property type="match status" value="1"/>
</dbReference>
<dbReference type="Proteomes" id="UP001175271">
    <property type="component" value="Unassembled WGS sequence"/>
</dbReference>
<protein>
    <recommendedName>
        <fullName evidence="4">WW domain-containing protein</fullName>
    </recommendedName>
</protein>
<reference evidence="2" key="1">
    <citation type="submission" date="2023-06" db="EMBL/GenBank/DDBJ databases">
        <title>Genomic analysis of the entomopathogenic nematode Steinernema hermaphroditum.</title>
        <authorList>
            <person name="Schwarz E.M."/>
            <person name="Heppert J.K."/>
            <person name="Baniya A."/>
            <person name="Schwartz H.T."/>
            <person name="Tan C.-H."/>
            <person name="Antoshechkin I."/>
            <person name="Sternberg P.W."/>
            <person name="Goodrich-Blair H."/>
            <person name="Dillman A.R."/>
        </authorList>
    </citation>
    <scope>NUCLEOTIDE SEQUENCE</scope>
    <source>
        <strain evidence="2">PS9179</strain>
        <tissue evidence="2">Whole animal</tissue>
    </source>
</reference>
<name>A0AA39GW17_9BILA</name>
<comment type="caution">
    <text evidence="2">The sequence shown here is derived from an EMBL/GenBank/DDBJ whole genome shotgun (WGS) entry which is preliminary data.</text>
</comment>
<feature type="region of interest" description="Disordered" evidence="1">
    <location>
        <begin position="1"/>
        <end position="59"/>
    </location>
</feature>
<gene>
    <name evidence="2" type="ORF">QR680_000834</name>
</gene>
<evidence type="ECO:0000256" key="1">
    <source>
        <dbReference type="SAM" id="MobiDB-lite"/>
    </source>
</evidence>
<evidence type="ECO:0000313" key="3">
    <source>
        <dbReference type="Proteomes" id="UP001175271"/>
    </source>
</evidence>
<keyword evidence="3" id="KW-1185">Reference proteome</keyword>
<evidence type="ECO:0008006" key="4">
    <source>
        <dbReference type="Google" id="ProtNLM"/>
    </source>
</evidence>
<evidence type="ECO:0000313" key="2">
    <source>
        <dbReference type="EMBL" id="KAK0394613.1"/>
    </source>
</evidence>
<organism evidence="2 3">
    <name type="scientific">Steinernema hermaphroditum</name>
    <dbReference type="NCBI Taxonomy" id="289476"/>
    <lineage>
        <taxon>Eukaryota</taxon>
        <taxon>Metazoa</taxon>
        <taxon>Ecdysozoa</taxon>
        <taxon>Nematoda</taxon>
        <taxon>Chromadorea</taxon>
        <taxon>Rhabditida</taxon>
        <taxon>Tylenchina</taxon>
        <taxon>Panagrolaimomorpha</taxon>
        <taxon>Strongyloidoidea</taxon>
        <taxon>Steinernematidae</taxon>
        <taxon>Steinernema</taxon>
    </lineage>
</organism>